<dbReference type="InterPro" id="IPR007325">
    <property type="entry name" value="KFase/CYL"/>
</dbReference>
<dbReference type="EMBL" id="NFKL01000014">
    <property type="protein sequence ID" value="OUP57187.1"/>
    <property type="molecule type" value="Genomic_DNA"/>
</dbReference>
<dbReference type="Proteomes" id="UP000195326">
    <property type="component" value="Unassembled WGS sequence"/>
</dbReference>
<dbReference type="SUPFAM" id="SSF102198">
    <property type="entry name" value="Putative cyclase"/>
    <property type="match status" value="1"/>
</dbReference>
<dbReference type="STRING" id="501571.GCA_900143195_03127"/>
<dbReference type="GO" id="GO:0004061">
    <property type="term" value="F:arylformamidase activity"/>
    <property type="evidence" value="ECO:0007669"/>
    <property type="project" value="InterPro"/>
</dbReference>
<dbReference type="Gene3D" id="3.50.30.50">
    <property type="entry name" value="Putative cyclase"/>
    <property type="match status" value="1"/>
</dbReference>
<dbReference type="PANTHER" id="PTHR31118:SF12">
    <property type="entry name" value="CYCLASE-LIKE PROTEIN 2"/>
    <property type="match status" value="1"/>
</dbReference>
<gene>
    <name evidence="2" type="ORF">B5F15_10250</name>
    <name evidence="1" type="ORF">B5F17_08980</name>
</gene>
<name>A0A1Y4L6L6_9FIRM</name>
<dbReference type="Pfam" id="PF04199">
    <property type="entry name" value="Cyclase"/>
    <property type="match status" value="1"/>
</dbReference>
<dbReference type="InterPro" id="IPR037175">
    <property type="entry name" value="KFase_sf"/>
</dbReference>
<dbReference type="EMBL" id="NFKK01000010">
    <property type="protein sequence ID" value="OUP52384.1"/>
    <property type="molecule type" value="Genomic_DNA"/>
</dbReference>
<dbReference type="PANTHER" id="PTHR31118">
    <property type="entry name" value="CYCLASE-LIKE PROTEIN 2"/>
    <property type="match status" value="1"/>
</dbReference>
<proteinExistence type="predicted"/>
<reference evidence="3 4" key="1">
    <citation type="submission" date="2017-04" db="EMBL/GenBank/DDBJ databases">
        <title>Function of individual gut microbiota members based on whole genome sequencing of pure cultures obtained from chicken caecum.</title>
        <authorList>
            <person name="Medvecky M."/>
            <person name="Cejkova D."/>
            <person name="Polansky O."/>
            <person name="Karasova D."/>
            <person name="Kubasova T."/>
            <person name="Cizek A."/>
            <person name="Rychlik I."/>
        </authorList>
    </citation>
    <scope>NUCLEOTIDE SEQUENCE [LARGE SCALE GENOMIC DNA]</scope>
    <source>
        <strain evidence="3">An179</strain>
        <strain evidence="4">An180</strain>
    </source>
</reference>
<accession>A0A1Y4L6L6</accession>
<evidence type="ECO:0000313" key="1">
    <source>
        <dbReference type="EMBL" id="OUP52384.1"/>
    </source>
</evidence>
<organism evidence="1 4">
    <name type="scientific">Butyricicoccus pullicaecorum</name>
    <dbReference type="NCBI Taxonomy" id="501571"/>
    <lineage>
        <taxon>Bacteria</taxon>
        <taxon>Bacillati</taxon>
        <taxon>Bacillota</taxon>
        <taxon>Clostridia</taxon>
        <taxon>Eubacteriales</taxon>
        <taxon>Butyricicoccaceae</taxon>
        <taxon>Butyricicoccus</taxon>
    </lineage>
</organism>
<dbReference type="Proteomes" id="UP000195897">
    <property type="component" value="Unassembled WGS sequence"/>
</dbReference>
<reference evidence="1" key="2">
    <citation type="journal article" date="2018" name="BMC Genomics">
        <title>Whole genome sequencing and function prediction of 133 gut anaerobes isolated from chicken caecum in pure cultures.</title>
        <authorList>
            <person name="Medvecky M."/>
            <person name="Cejkova D."/>
            <person name="Polansky O."/>
            <person name="Karasova D."/>
            <person name="Kubasova T."/>
            <person name="Cizek A."/>
            <person name="Rychlik I."/>
        </authorList>
    </citation>
    <scope>NUCLEOTIDE SEQUENCE</scope>
    <source>
        <strain evidence="2">An179</strain>
        <strain evidence="1">An180</strain>
    </source>
</reference>
<protein>
    <submittedName>
        <fullName evidence="1">Cyclase</fullName>
    </submittedName>
</protein>
<dbReference type="RefSeq" id="WP_016147058.1">
    <property type="nucleotide sequence ID" value="NZ_CABKSA010000001.1"/>
</dbReference>
<comment type="caution">
    <text evidence="1">The sequence shown here is derived from an EMBL/GenBank/DDBJ whole genome shotgun (WGS) entry which is preliminary data.</text>
</comment>
<sequence>MRRIVDLTLPIVEHWRYGFKVTPVRTHANGDPWQCTAYNLQSHWYTHIDAPLHFDPNGKNLDDYPIQDWAITDCLVLDLSDCGDNTAITGEMLEKANEPFKDKHYDSLIIRTDRPKKVSFKTTDFWDNAPYLTEDAGIWIQKYAPKVVGYDFPQDYAIREHRFMKPGDPYTPQPVHEHVLKQGEILQIEYMTNLWEIGTPTCQLIALPLNTKQADGSQIRVIAVVEE</sequence>
<evidence type="ECO:0000313" key="3">
    <source>
        <dbReference type="Proteomes" id="UP000195326"/>
    </source>
</evidence>
<dbReference type="GO" id="GO:0019441">
    <property type="term" value="P:L-tryptophan catabolic process to kynurenine"/>
    <property type="evidence" value="ECO:0007669"/>
    <property type="project" value="InterPro"/>
</dbReference>
<evidence type="ECO:0000313" key="4">
    <source>
        <dbReference type="Proteomes" id="UP000195897"/>
    </source>
</evidence>
<dbReference type="AlphaFoldDB" id="A0A1Y4L6L6"/>
<evidence type="ECO:0000313" key="2">
    <source>
        <dbReference type="EMBL" id="OUP57187.1"/>
    </source>
</evidence>